<dbReference type="InterPro" id="IPR038461">
    <property type="entry name" value="Schlafen_AlbA_2_dom_sf"/>
</dbReference>
<reference evidence="3 4" key="1">
    <citation type="journal article" date="2018" name="Syst. Appl. Microbiol.">
        <title>Corynebacterium heidelbergense sp. nov., isolated from the preen glands of Egyptian geese (Alopochen aegyptiacus).</title>
        <authorList>
            <person name="Braun M.S."/>
            <person name="Wang E."/>
            <person name="Zimmermann S."/>
            <person name="Wink M."/>
        </authorList>
    </citation>
    <scope>NUCLEOTIDE SEQUENCE [LARGE SCALE GENOMIC DNA]</scope>
    <source>
        <strain evidence="3 4">647</strain>
    </source>
</reference>
<dbReference type="InterPro" id="IPR007421">
    <property type="entry name" value="Schlafen_AlbA_2_dom"/>
</dbReference>
<gene>
    <name evidence="3" type="ORF">DLJ54_05935</name>
</gene>
<dbReference type="Proteomes" id="UP000251577">
    <property type="component" value="Unassembled WGS sequence"/>
</dbReference>
<evidence type="ECO:0000313" key="3">
    <source>
        <dbReference type="EMBL" id="RAV31907.1"/>
    </source>
</evidence>
<evidence type="ECO:0000313" key="4">
    <source>
        <dbReference type="Proteomes" id="UP000251577"/>
    </source>
</evidence>
<protein>
    <submittedName>
        <fullName evidence="3">AAA family ATPase</fullName>
    </submittedName>
</protein>
<comment type="caution">
    <text evidence="3">The sequence shown here is derived from an EMBL/GenBank/DDBJ whole genome shotgun (WGS) entry which is preliminary data.</text>
</comment>
<name>A0A364V5K1_9CORY</name>
<proteinExistence type="predicted"/>
<dbReference type="PANTHER" id="PTHR30595:SF6">
    <property type="entry name" value="SCHLAFEN ALBA-2 DOMAIN-CONTAINING PROTEIN"/>
    <property type="match status" value="1"/>
</dbReference>
<feature type="compositionally biased region" description="Polar residues" evidence="1">
    <location>
        <begin position="405"/>
        <end position="422"/>
    </location>
</feature>
<keyword evidence="4" id="KW-1185">Reference proteome</keyword>
<dbReference type="Gene3D" id="3.30.950.30">
    <property type="entry name" value="Schlafen, AAA domain"/>
    <property type="match status" value="1"/>
</dbReference>
<feature type="region of interest" description="Disordered" evidence="1">
    <location>
        <begin position="403"/>
        <end position="432"/>
    </location>
</feature>
<feature type="domain" description="Schlafen AlbA-2" evidence="2">
    <location>
        <begin position="8"/>
        <end position="123"/>
    </location>
</feature>
<evidence type="ECO:0000256" key="1">
    <source>
        <dbReference type="SAM" id="MobiDB-lite"/>
    </source>
</evidence>
<sequence>MRARRGDTTTIEVKRAAGGLPHMSETLCALANMPNGGTIILGVDEANGRFDVVGVEDAASMESGLASMARQSVRPTPHLEFQTFYVDSKHVIVVHVSPLRLAEKPACCGGRAYLRQADGDYAMHPHELRMIEIAKLHADEQVGYDLAPAQGRSYNDLDSNLLEVYLEAVRAHDRRLRLRSDEQILQMTNVLASSGEPTLAGLYALGDYPQGQYPALTVTAAVQLPGGEGQARNRNLRDFTGPLPDLLDGLLDWVRQNLDTVNRYRPDGHMESVQELPLSAIRELLANALVHRDLGPDTLGIGKQVQVRLTRRNLFIQSPGGLRGVSLAQLEGLEHAQAAVNQRLYQIAKRLRTSDGASIIEGEGGGIQEVFRSAQERGLPRPQLIDTGVQFKALLWRPHDEAIPSSASTSTQRPPSETNQSAAPLPHSSAPTRHEPRLIEAFAQAGHPLDIHELCSRTGLTIGQVRYALSRPIDEGLIIMEGRQGARNTHYRLT</sequence>
<dbReference type="Gene3D" id="3.30.565.60">
    <property type="match status" value="1"/>
</dbReference>
<dbReference type="EMBL" id="QHCV01000050">
    <property type="protein sequence ID" value="RAV31907.1"/>
    <property type="molecule type" value="Genomic_DNA"/>
</dbReference>
<organism evidence="3 4">
    <name type="scientific">Corynebacterium heidelbergense</name>
    <dbReference type="NCBI Taxonomy" id="2055947"/>
    <lineage>
        <taxon>Bacteria</taxon>
        <taxon>Bacillati</taxon>
        <taxon>Actinomycetota</taxon>
        <taxon>Actinomycetes</taxon>
        <taxon>Mycobacteriales</taxon>
        <taxon>Corynebacteriaceae</taxon>
        <taxon>Corynebacterium</taxon>
    </lineage>
</organism>
<dbReference type="InterPro" id="IPR038475">
    <property type="entry name" value="RecG_C_sf"/>
</dbReference>
<dbReference type="Pfam" id="PF04326">
    <property type="entry name" value="SLFN_AlbA_2"/>
    <property type="match status" value="1"/>
</dbReference>
<dbReference type="AlphaFoldDB" id="A0A364V5K1"/>
<dbReference type="PANTHER" id="PTHR30595">
    <property type="entry name" value="GLPR-RELATED TRANSCRIPTIONAL REPRESSOR"/>
    <property type="match status" value="1"/>
</dbReference>
<dbReference type="Pfam" id="PF13749">
    <property type="entry name" value="HATPase_c_4"/>
    <property type="match status" value="1"/>
</dbReference>
<accession>A0A364V5K1</accession>
<evidence type="ECO:0000259" key="2">
    <source>
        <dbReference type="Pfam" id="PF04326"/>
    </source>
</evidence>